<evidence type="ECO:0000313" key="2">
    <source>
        <dbReference type="EMBL" id="DAF85445.1"/>
    </source>
</evidence>
<protein>
    <submittedName>
        <fullName evidence="2">RNA ligase</fullName>
    </submittedName>
</protein>
<evidence type="ECO:0000259" key="1">
    <source>
        <dbReference type="Pfam" id="PF09511"/>
    </source>
</evidence>
<dbReference type="GO" id="GO:0016874">
    <property type="term" value="F:ligase activity"/>
    <property type="evidence" value="ECO:0007669"/>
    <property type="project" value="UniProtKB-KW"/>
</dbReference>
<dbReference type="EMBL" id="BK015927">
    <property type="protein sequence ID" value="DAF85445.1"/>
    <property type="molecule type" value="Genomic_DNA"/>
</dbReference>
<proteinExistence type="predicted"/>
<sequence length="435" mass="51072">MSWNPVMNKFIEIKNEFHKRMGYITYDMDGKKTCLDLWVECLNNIKPINQYPEYTDLLSRLELNQNGYFLLLRYGQYSDIYNGEIDNSGKELWSIYDGFYRECRSIVIDIVNDKIVLCPFAKFFNINELEETSLENIQSRVDNAKTVEISNKLDGSMQSATWYNDQIVMAGSQSIDPNMSWRLQDGYKMIYQLPGYERMLREYPNITFVFEYISLKDTHVVKYTKEQEGLYLIGMRSNLTGEEYSYESILKFAKLYNIPTTEIFNKTLDDVMTELDDKSSDEAEGFVINIDGYKVKLKYNDYVHIHKVLSKLSSINLVISSIADSCYDDLLSKLPKAYHENVKKIATVVMKYITETTKNIKQYYDAAPKTNKKDFMIYVSENVPKEYQVYCRELYYGHDINVLKSGNKKSPRYKKLKEMGVDDYSMLFKEELKDV</sequence>
<dbReference type="GO" id="GO:0006388">
    <property type="term" value="P:tRNA splicing, via endonucleolytic cleavage and ligation"/>
    <property type="evidence" value="ECO:0007669"/>
    <property type="project" value="TreeGrafter"/>
</dbReference>
<dbReference type="PANTHER" id="PTHR32004">
    <property type="entry name" value="TRNA LIGASE"/>
    <property type="match status" value="1"/>
</dbReference>
<dbReference type="Gene3D" id="1.10.3550.20">
    <property type="match status" value="1"/>
</dbReference>
<dbReference type="InterPro" id="IPR019039">
    <property type="entry name" value="T4-Rnl1-like_N"/>
</dbReference>
<dbReference type="Gene3D" id="3.30.470.30">
    <property type="entry name" value="DNA ligase/mRNA capping enzyme"/>
    <property type="match status" value="1"/>
</dbReference>
<accession>A0A8S5TTB5</accession>
<organism evidence="2">
    <name type="scientific">Siphoviridae sp. ct5jB2</name>
    <dbReference type="NCBI Taxonomy" id="2825337"/>
    <lineage>
        <taxon>Viruses</taxon>
        <taxon>Duplodnaviria</taxon>
        <taxon>Heunggongvirae</taxon>
        <taxon>Uroviricota</taxon>
        <taxon>Caudoviricetes</taxon>
    </lineage>
</organism>
<feature type="domain" description="T4 RNA ligase 1-like N-terminal" evidence="1">
    <location>
        <begin position="102"/>
        <end position="300"/>
    </location>
</feature>
<dbReference type="PANTHER" id="PTHR32004:SF1">
    <property type="entry name" value="TRNA LIGASE"/>
    <property type="match status" value="1"/>
</dbReference>
<reference evidence="2" key="1">
    <citation type="journal article" date="2021" name="Proc. Natl. Acad. Sci. U.S.A.">
        <title>A Catalog of Tens of Thousands of Viruses from Human Metagenomes Reveals Hidden Associations with Chronic Diseases.</title>
        <authorList>
            <person name="Tisza M.J."/>
            <person name="Buck C.B."/>
        </authorList>
    </citation>
    <scope>NUCLEOTIDE SEQUENCE</scope>
    <source>
        <strain evidence="2">Ct5jB2</strain>
    </source>
</reference>
<name>A0A8S5TTB5_9CAUD</name>
<keyword evidence="2" id="KW-0436">Ligase</keyword>
<dbReference type="Pfam" id="PF09511">
    <property type="entry name" value="RNA_lig_T4_1"/>
    <property type="match status" value="1"/>
</dbReference>